<dbReference type="InterPro" id="IPR029026">
    <property type="entry name" value="tRNA_m1G_MTases_N"/>
</dbReference>
<accession>A0ABD3QJJ5</accession>
<feature type="compositionally biased region" description="Polar residues" evidence="1">
    <location>
        <begin position="1"/>
        <end position="10"/>
    </location>
</feature>
<reference evidence="3 4" key="1">
    <citation type="submission" date="2024-10" db="EMBL/GenBank/DDBJ databases">
        <title>Updated reference genomes for cyclostephanoid diatoms.</title>
        <authorList>
            <person name="Roberts W.R."/>
            <person name="Alverson A.J."/>
        </authorList>
    </citation>
    <scope>NUCLEOTIDE SEQUENCE [LARGE SCALE GENOMIC DNA]</scope>
    <source>
        <strain evidence="3 4">AJA276-08</strain>
    </source>
</reference>
<feature type="region of interest" description="Disordered" evidence="1">
    <location>
        <begin position="285"/>
        <end position="306"/>
    </location>
</feature>
<evidence type="ECO:0000313" key="4">
    <source>
        <dbReference type="Proteomes" id="UP001530315"/>
    </source>
</evidence>
<dbReference type="InterPro" id="IPR046886">
    <property type="entry name" value="RsmE_MTase_dom"/>
</dbReference>
<evidence type="ECO:0000259" key="2">
    <source>
        <dbReference type="Pfam" id="PF04452"/>
    </source>
</evidence>
<dbReference type="InterPro" id="IPR029028">
    <property type="entry name" value="Alpha/beta_knot_MTases"/>
</dbReference>
<dbReference type="Gene3D" id="3.40.1280.10">
    <property type="match status" value="1"/>
</dbReference>
<feature type="region of interest" description="Disordered" evidence="1">
    <location>
        <begin position="1"/>
        <end position="37"/>
    </location>
</feature>
<sequence>MWHETTLISSETRRPLHPPPVRRRRSQPAKTHMPLLPDRSIRRGMWLRAATAAVLPPLVASSCRLLHHHHHRATATTATTTIRRTTTALASSSAAAGGGRPPHPRRRPRRIVDGDAARRSPGDRDDDAFGATRTSTRRFRASGPLGLNRILFDAHEIDDDDDVDCDDIMGRDDAGEEEEEDARRRRRRRPLATVTLPKDDYRTVHVAKVLGLRDGDSLRAGAVRGRRRRRSDRGRVADRVDIDIDDIDDDDDDGGAGEVGDRRRDRLAGLLTDYASVSWLPEGRVKKAEPTRNGDPPGSLRLTIPRPPMTSLWEDRVGRGDDDDVPRVSLLLALPRPLQLRRILPMASQLGIDRIILANARKVPRDYFGSSIFRRPETLRGLLVEGLSISGDVALPDVIVTRKLKSFLEDDLDDMFPSGEVARVIAHPRRIGVVAADEDDDNDEDRCRSSGVTRRMTDVVFPNDGVDGSPRRMLVAVGPEGGWEEPYELDMFAKVGFQRVSLGSRVLRSDVAVPRVAE</sequence>
<feature type="compositionally biased region" description="Basic and acidic residues" evidence="1">
    <location>
        <begin position="110"/>
        <end position="123"/>
    </location>
</feature>
<dbReference type="SUPFAM" id="SSF75217">
    <property type="entry name" value="alpha/beta knot"/>
    <property type="match status" value="1"/>
</dbReference>
<organism evidence="3 4">
    <name type="scientific">Stephanodiscus triporus</name>
    <dbReference type="NCBI Taxonomy" id="2934178"/>
    <lineage>
        <taxon>Eukaryota</taxon>
        <taxon>Sar</taxon>
        <taxon>Stramenopiles</taxon>
        <taxon>Ochrophyta</taxon>
        <taxon>Bacillariophyta</taxon>
        <taxon>Coscinodiscophyceae</taxon>
        <taxon>Thalassiosirophycidae</taxon>
        <taxon>Stephanodiscales</taxon>
        <taxon>Stephanodiscaceae</taxon>
        <taxon>Stephanodiscus</taxon>
    </lineage>
</organism>
<feature type="domain" description="Ribosomal RNA small subunit methyltransferase E methyltransferase" evidence="2">
    <location>
        <begin position="327"/>
        <end position="513"/>
    </location>
</feature>
<keyword evidence="4" id="KW-1185">Reference proteome</keyword>
<dbReference type="Pfam" id="PF04452">
    <property type="entry name" value="Methyltrans_RNA"/>
    <property type="match status" value="1"/>
</dbReference>
<proteinExistence type="predicted"/>
<dbReference type="Proteomes" id="UP001530315">
    <property type="component" value="Unassembled WGS sequence"/>
</dbReference>
<protein>
    <recommendedName>
        <fullName evidence="2">Ribosomal RNA small subunit methyltransferase E methyltransferase domain-containing protein</fullName>
    </recommendedName>
</protein>
<dbReference type="AlphaFoldDB" id="A0ABD3QJJ5"/>
<dbReference type="EMBL" id="JALLAZ020000241">
    <property type="protein sequence ID" value="KAL3799661.1"/>
    <property type="molecule type" value="Genomic_DNA"/>
</dbReference>
<feature type="region of interest" description="Disordered" evidence="1">
    <location>
        <begin position="163"/>
        <end position="190"/>
    </location>
</feature>
<comment type="caution">
    <text evidence="3">The sequence shown here is derived from an EMBL/GenBank/DDBJ whole genome shotgun (WGS) entry which is preliminary data.</text>
</comment>
<evidence type="ECO:0000256" key="1">
    <source>
        <dbReference type="SAM" id="MobiDB-lite"/>
    </source>
</evidence>
<feature type="region of interest" description="Disordered" evidence="1">
    <location>
        <begin position="87"/>
        <end position="131"/>
    </location>
</feature>
<gene>
    <name evidence="3" type="ORF">ACHAW5_004310</name>
</gene>
<dbReference type="CDD" id="cd18084">
    <property type="entry name" value="RsmE-like"/>
    <property type="match status" value="1"/>
</dbReference>
<evidence type="ECO:0000313" key="3">
    <source>
        <dbReference type="EMBL" id="KAL3799661.1"/>
    </source>
</evidence>
<name>A0ABD3QJJ5_9STRA</name>